<dbReference type="InterPro" id="IPR037944">
    <property type="entry name" value="PRX5-like"/>
</dbReference>
<gene>
    <name evidence="10" type="ORF">CTOB1V02_LOCUS4801</name>
</gene>
<evidence type="ECO:0000256" key="2">
    <source>
        <dbReference type="ARBA" id="ARBA00010505"/>
    </source>
</evidence>
<protein>
    <recommendedName>
        <fullName evidence="9">Peroxiredoxin-5</fullName>
        <ecNumber evidence="9">1.11.1.24</ecNumber>
    </recommendedName>
</protein>
<dbReference type="SUPFAM" id="SSF52833">
    <property type="entry name" value="Thioredoxin-like"/>
    <property type="match status" value="1"/>
</dbReference>
<dbReference type="PROSITE" id="PS51352">
    <property type="entry name" value="THIOREDOXIN_2"/>
    <property type="match status" value="1"/>
</dbReference>
<evidence type="ECO:0000256" key="6">
    <source>
        <dbReference type="ARBA" id="ARBA00023284"/>
    </source>
</evidence>
<sequence>MVFEDSPVTGHNIAEFCKGKNVVLFGVPGAFTPGCSQTHLPSYVERADELRSQGIDEIICVSVNDPFVVSAWGKHHEVEKKGIKMFADTNCEFTKALGLEIDLSKALGSVRSKRYSMLLEDGVVKQLNVEPDGTGLTCSLAGNIKMRK</sequence>
<name>A0A7R8WAN0_9CRUS</name>
<reference evidence="10" key="1">
    <citation type="submission" date="2020-11" db="EMBL/GenBank/DDBJ databases">
        <authorList>
            <person name="Tran Van P."/>
        </authorList>
    </citation>
    <scope>NUCLEOTIDE SEQUENCE</scope>
</reference>
<dbReference type="Gene3D" id="3.40.30.10">
    <property type="entry name" value="Glutaredoxin"/>
    <property type="match status" value="1"/>
</dbReference>
<evidence type="ECO:0000313" key="10">
    <source>
        <dbReference type="EMBL" id="CAD7226887.1"/>
    </source>
</evidence>
<dbReference type="Pfam" id="PF08534">
    <property type="entry name" value="Redoxin"/>
    <property type="match status" value="1"/>
</dbReference>
<comment type="similarity">
    <text evidence="2 9">Belongs to the peroxiredoxin family. Prx5 subfamily.</text>
</comment>
<keyword evidence="4 9" id="KW-0049">Antioxidant</keyword>
<dbReference type="InterPro" id="IPR036249">
    <property type="entry name" value="Thioredoxin-like_sf"/>
</dbReference>
<dbReference type="GO" id="GO:0005739">
    <property type="term" value="C:mitochondrion"/>
    <property type="evidence" value="ECO:0007669"/>
    <property type="project" value="TreeGrafter"/>
</dbReference>
<evidence type="ECO:0000256" key="7">
    <source>
        <dbReference type="ARBA" id="ARBA00049091"/>
    </source>
</evidence>
<organism evidence="10">
    <name type="scientific">Cyprideis torosa</name>
    <dbReference type="NCBI Taxonomy" id="163714"/>
    <lineage>
        <taxon>Eukaryota</taxon>
        <taxon>Metazoa</taxon>
        <taxon>Ecdysozoa</taxon>
        <taxon>Arthropoda</taxon>
        <taxon>Crustacea</taxon>
        <taxon>Oligostraca</taxon>
        <taxon>Ostracoda</taxon>
        <taxon>Podocopa</taxon>
        <taxon>Podocopida</taxon>
        <taxon>Cytherocopina</taxon>
        <taxon>Cytheroidea</taxon>
        <taxon>Cytherideidae</taxon>
        <taxon>Cyprideis</taxon>
    </lineage>
</organism>
<dbReference type="CDD" id="cd03013">
    <property type="entry name" value="PRX5_like"/>
    <property type="match status" value="1"/>
</dbReference>
<evidence type="ECO:0000256" key="1">
    <source>
        <dbReference type="ARBA" id="ARBA00003330"/>
    </source>
</evidence>
<dbReference type="AlphaFoldDB" id="A0A7R8WAN0"/>
<comment type="function">
    <text evidence="1">Thiol-specific peroxidase that catalyzes the reduction of hydrogen peroxide and organic hydroperoxides to water and alcohols, respectively. Plays a role in cell protection against oxidative stress by detoxifying peroxides and as sensor of hydrogen peroxide-mediated signaling events.</text>
</comment>
<evidence type="ECO:0000256" key="8">
    <source>
        <dbReference type="PIRSR" id="PIRSR637944-1"/>
    </source>
</evidence>
<dbReference type="PANTHER" id="PTHR10430">
    <property type="entry name" value="PEROXIREDOXIN"/>
    <property type="match status" value="1"/>
</dbReference>
<dbReference type="GO" id="GO:0045454">
    <property type="term" value="P:cell redox homeostasis"/>
    <property type="evidence" value="ECO:0007669"/>
    <property type="project" value="TreeGrafter"/>
</dbReference>
<proteinExistence type="inferred from homology"/>
<dbReference type="InterPro" id="IPR013740">
    <property type="entry name" value="Redoxin"/>
</dbReference>
<keyword evidence="6 9" id="KW-0676">Redox-active center</keyword>
<dbReference type="InterPro" id="IPR013766">
    <property type="entry name" value="Thioredoxin_domain"/>
</dbReference>
<dbReference type="EC" id="1.11.1.24" evidence="9"/>
<accession>A0A7R8WAN0</accession>
<evidence type="ECO:0000256" key="3">
    <source>
        <dbReference type="ARBA" id="ARBA00022559"/>
    </source>
</evidence>
<evidence type="ECO:0000256" key="5">
    <source>
        <dbReference type="ARBA" id="ARBA00023002"/>
    </source>
</evidence>
<dbReference type="PANTHER" id="PTHR10430:SF16">
    <property type="entry name" value="PEROXIREDOXIN-5, MITOCHONDRIAL"/>
    <property type="match status" value="1"/>
</dbReference>
<dbReference type="GO" id="GO:0008379">
    <property type="term" value="F:thioredoxin peroxidase activity"/>
    <property type="evidence" value="ECO:0007669"/>
    <property type="project" value="InterPro"/>
</dbReference>
<dbReference type="OrthoDB" id="1882547at2759"/>
<comment type="catalytic activity">
    <reaction evidence="7 9">
        <text>a hydroperoxide + [thioredoxin]-dithiol = an alcohol + [thioredoxin]-disulfide + H2O</text>
        <dbReference type="Rhea" id="RHEA:62620"/>
        <dbReference type="Rhea" id="RHEA-COMP:10698"/>
        <dbReference type="Rhea" id="RHEA-COMP:10700"/>
        <dbReference type="ChEBI" id="CHEBI:15377"/>
        <dbReference type="ChEBI" id="CHEBI:29950"/>
        <dbReference type="ChEBI" id="CHEBI:30879"/>
        <dbReference type="ChEBI" id="CHEBI:35924"/>
        <dbReference type="ChEBI" id="CHEBI:50058"/>
        <dbReference type="EC" id="1.11.1.24"/>
    </reaction>
</comment>
<dbReference type="GO" id="GO:0034599">
    <property type="term" value="P:cellular response to oxidative stress"/>
    <property type="evidence" value="ECO:0007669"/>
    <property type="project" value="InterPro"/>
</dbReference>
<dbReference type="FunFam" id="3.40.30.10:FF:000020">
    <property type="entry name" value="Peroxiredoxin"/>
    <property type="match status" value="1"/>
</dbReference>
<dbReference type="GO" id="GO:0042744">
    <property type="term" value="P:hydrogen peroxide catabolic process"/>
    <property type="evidence" value="ECO:0007669"/>
    <property type="project" value="TreeGrafter"/>
</dbReference>
<evidence type="ECO:0000256" key="4">
    <source>
        <dbReference type="ARBA" id="ARBA00022862"/>
    </source>
</evidence>
<keyword evidence="5 9" id="KW-0560">Oxidoreductase</keyword>
<dbReference type="GO" id="GO:0005777">
    <property type="term" value="C:peroxisome"/>
    <property type="evidence" value="ECO:0007669"/>
    <property type="project" value="TreeGrafter"/>
</dbReference>
<evidence type="ECO:0000256" key="9">
    <source>
        <dbReference type="RuleBase" id="RU366011"/>
    </source>
</evidence>
<keyword evidence="3 9" id="KW-0575">Peroxidase</keyword>
<dbReference type="EMBL" id="OB660965">
    <property type="protein sequence ID" value="CAD7226887.1"/>
    <property type="molecule type" value="Genomic_DNA"/>
</dbReference>
<feature type="active site" description="Cysteine sulfenic acid (-SOH) intermediate" evidence="8">
    <location>
        <position position="35"/>
    </location>
</feature>